<dbReference type="OrthoDB" id="3268930at2"/>
<accession>A0A1M4WWK7</accession>
<gene>
    <name evidence="3" type="ORF">SAMN02745225_01812</name>
</gene>
<evidence type="ECO:0000313" key="4">
    <source>
        <dbReference type="Proteomes" id="UP000184295"/>
    </source>
</evidence>
<dbReference type="AlphaFoldDB" id="A0A1M4WWK7"/>
<evidence type="ECO:0000259" key="1">
    <source>
        <dbReference type="Pfam" id="PF13280"/>
    </source>
</evidence>
<reference evidence="4" key="1">
    <citation type="submission" date="2016-11" db="EMBL/GenBank/DDBJ databases">
        <authorList>
            <person name="Varghese N."/>
            <person name="Submissions S."/>
        </authorList>
    </citation>
    <scope>NUCLEOTIDE SEQUENCE [LARGE SCALE GENOMIC DNA]</scope>
    <source>
        <strain evidence="4">DSM 19514</strain>
    </source>
</reference>
<dbReference type="EMBL" id="FQUL01000030">
    <property type="protein sequence ID" value="SHE85578.1"/>
    <property type="molecule type" value="Genomic_DNA"/>
</dbReference>
<dbReference type="STRING" id="1121881.SAMN02745225_01812"/>
<organism evidence="3 4">
    <name type="scientific">Ferrithrix thermotolerans DSM 19514</name>
    <dbReference type="NCBI Taxonomy" id="1121881"/>
    <lineage>
        <taxon>Bacteria</taxon>
        <taxon>Bacillati</taxon>
        <taxon>Actinomycetota</taxon>
        <taxon>Acidimicrobiia</taxon>
        <taxon>Acidimicrobiales</taxon>
        <taxon>Acidimicrobiaceae</taxon>
        <taxon>Ferrithrix</taxon>
    </lineage>
</organism>
<keyword evidence="4" id="KW-1185">Reference proteome</keyword>
<sequence length="667" mass="74857">MVYYEAMASNDSFMHIVNLFELLTNTSRPLTYEEIVQALPSLPTGTAAKRQAFERAKSSLKSLGFPIRVVDSPTGKGQGYLIDRKDVALDLALSREEEAALAFALSSIGSITRENSVILRKLGLTESSSFLRVLSQQSVDDSFTVLFDAISTKTPVEFCYGRDRRRRIVSPYGLLQRWGRWYLAAAETKDERVKSFRLDRIEGSITLGDQTQYITRPDDFDIDSLLTKDPWSIQVSDSDTVVVGYQGDKVELDWFFEDRSEVPIDDKELLSSVSESWTLRAVVVSNWDGFLSDVMSLGTDVRIVAPQRAIQLATSWLEGMITASRKEIDAVITEPVSGARYDEVKQRRANVSSQKAIRRFELLSEILPYLGRVRSTTISDTVERFKVSQKELIEVLEFAATCGLPPYTPDQLYEIIVDPEEDLIEVRLDTPLAQPRRLSLAEALVVLVAVRTLIVADNRQSQPLLSALAKLELAVSGLNVDDEDIFVKVEKPSFRDEMEAAIEAEATVSIRYEDKDERVVAPVLLFVYEGKWYLRALDLKSNSVRHFQLNKVSGLRILKKTQPRIDAASAKDFDVTDPFMLKEKAVEVRGWVSGFGLRVLDTYLGSYLSVLEDHGDISLVQIPSSSTYWLSSLLLRLGPHFVFADPSASGRELQREVASKVLALYSA</sequence>
<dbReference type="InterPro" id="IPR051534">
    <property type="entry name" value="CBASS_pafABC_assoc_protein"/>
</dbReference>
<dbReference type="InterPro" id="IPR026881">
    <property type="entry name" value="WYL_dom"/>
</dbReference>
<keyword evidence="3" id="KW-0238">DNA-binding</keyword>
<dbReference type="InterPro" id="IPR043839">
    <property type="entry name" value="PafC_HTH"/>
</dbReference>
<dbReference type="PANTHER" id="PTHR34580">
    <property type="match status" value="1"/>
</dbReference>
<dbReference type="RefSeq" id="WP_072791562.1">
    <property type="nucleotide sequence ID" value="NZ_FQUL01000030.1"/>
</dbReference>
<dbReference type="PANTHER" id="PTHR34580:SF3">
    <property type="entry name" value="PROTEIN PAFB"/>
    <property type="match status" value="1"/>
</dbReference>
<feature type="domain" description="WYL" evidence="1">
    <location>
        <begin position="497"/>
        <end position="556"/>
    </location>
</feature>
<dbReference type="Proteomes" id="UP000184295">
    <property type="component" value="Unassembled WGS sequence"/>
</dbReference>
<name>A0A1M4WWK7_9ACTN</name>
<feature type="domain" description="WYL" evidence="1">
    <location>
        <begin position="143"/>
        <end position="202"/>
    </location>
</feature>
<evidence type="ECO:0000259" key="2">
    <source>
        <dbReference type="Pfam" id="PF19187"/>
    </source>
</evidence>
<feature type="domain" description="PafC HTH" evidence="2">
    <location>
        <begin position="359"/>
        <end position="472"/>
    </location>
</feature>
<proteinExistence type="predicted"/>
<dbReference type="Pfam" id="PF13280">
    <property type="entry name" value="WYL"/>
    <property type="match status" value="2"/>
</dbReference>
<protein>
    <submittedName>
        <fullName evidence="3">Predicted DNA-binding transcriptional regulator YafY, contains an HTH and WYL domains</fullName>
    </submittedName>
</protein>
<dbReference type="GO" id="GO:0003677">
    <property type="term" value="F:DNA binding"/>
    <property type="evidence" value="ECO:0007669"/>
    <property type="project" value="UniProtKB-KW"/>
</dbReference>
<dbReference type="PROSITE" id="PS52050">
    <property type="entry name" value="WYL"/>
    <property type="match status" value="2"/>
</dbReference>
<dbReference type="Pfam" id="PF19187">
    <property type="entry name" value="HTH_PafC"/>
    <property type="match status" value="1"/>
</dbReference>
<evidence type="ECO:0000313" key="3">
    <source>
        <dbReference type="EMBL" id="SHE85578.1"/>
    </source>
</evidence>